<dbReference type="Proteomes" id="UP001549366">
    <property type="component" value="Unassembled WGS sequence"/>
</dbReference>
<organism evidence="2 3">
    <name type="scientific">Endozoicomonas lisbonensis</name>
    <dbReference type="NCBI Taxonomy" id="3120522"/>
    <lineage>
        <taxon>Bacteria</taxon>
        <taxon>Pseudomonadati</taxon>
        <taxon>Pseudomonadota</taxon>
        <taxon>Gammaproteobacteria</taxon>
        <taxon>Oceanospirillales</taxon>
        <taxon>Endozoicomonadaceae</taxon>
        <taxon>Endozoicomonas</taxon>
    </lineage>
</organism>
<gene>
    <name evidence="1" type="primary">gatC</name>
    <name evidence="2" type="ORF">V5J35_001010</name>
</gene>
<dbReference type="RefSeq" id="WP_354010199.1">
    <property type="nucleotide sequence ID" value="NZ_JBEWTA010000001.1"/>
</dbReference>
<dbReference type="HAMAP" id="MF_00122">
    <property type="entry name" value="GatC"/>
    <property type="match status" value="1"/>
</dbReference>
<keyword evidence="3" id="KW-1185">Reference proteome</keyword>
<name>A0ABV2SFV8_9GAMM</name>
<keyword evidence="1" id="KW-0067">ATP-binding</keyword>
<dbReference type="GO" id="GO:0050566">
    <property type="term" value="F:asparaginyl-tRNA synthase (glutamine-hydrolyzing) activity"/>
    <property type="evidence" value="ECO:0007669"/>
    <property type="project" value="UniProtKB-EC"/>
</dbReference>
<sequence>MAIDASEIQKVAHLARLSIDDSQVEATAGTISKILDMVDQMQSVNTDNVEPMAHPLDATQRLREDVVTEPNNREKLQSCAPAVEDGLFLVPKVIE</sequence>
<dbReference type="EC" id="6.3.5.-" evidence="1"/>
<comment type="function">
    <text evidence="1">Allows the formation of correctly charged Asn-tRNA(Asn) or Gln-tRNA(Gln) through the transamidation of misacylated Asp-tRNA(Asn) or Glu-tRNA(Gln) in organisms which lack either or both of asparaginyl-tRNA or glutaminyl-tRNA synthetases. The reaction takes place in the presence of glutamine and ATP through an activated phospho-Asp-tRNA(Asn) or phospho-Glu-tRNA(Gln).</text>
</comment>
<evidence type="ECO:0000256" key="1">
    <source>
        <dbReference type="HAMAP-Rule" id="MF_00122"/>
    </source>
</evidence>
<accession>A0ABV2SFV8</accession>
<dbReference type="PANTHER" id="PTHR15004">
    <property type="entry name" value="GLUTAMYL-TRNA(GLN) AMIDOTRANSFERASE SUBUNIT C, MITOCHONDRIAL"/>
    <property type="match status" value="1"/>
</dbReference>
<comment type="catalytic activity">
    <reaction evidence="1">
        <text>L-glutamyl-tRNA(Gln) + L-glutamine + ATP + H2O = L-glutaminyl-tRNA(Gln) + L-glutamate + ADP + phosphate + H(+)</text>
        <dbReference type="Rhea" id="RHEA:17521"/>
        <dbReference type="Rhea" id="RHEA-COMP:9681"/>
        <dbReference type="Rhea" id="RHEA-COMP:9684"/>
        <dbReference type="ChEBI" id="CHEBI:15377"/>
        <dbReference type="ChEBI" id="CHEBI:15378"/>
        <dbReference type="ChEBI" id="CHEBI:29985"/>
        <dbReference type="ChEBI" id="CHEBI:30616"/>
        <dbReference type="ChEBI" id="CHEBI:43474"/>
        <dbReference type="ChEBI" id="CHEBI:58359"/>
        <dbReference type="ChEBI" id="CHEBI:78520"/>
        <dbReference type="ChEBI" id="CHEBI:78521"/>
        <dbReference type="ChEBI" id="CHEBI:456216"/>
    </reaction>
</comment>
<evidence type="ECO:0000313" key="2">
    <source>
        <dbReference type="EMBL" id="MET4755818.1"/>
    </source>
</evidence>
<evidence type="ECO:0000313" key="3">
    <source>
        <dbReference type="Proteomes" id="UP001549366"/>
    </source>
</evidence>
<dbReference type="PANTHER" id="PTHR15004:SF0">
    <property type="entry name" value="GLUTAMYL-TRNA(GLN) AMIDOTRANSFERASE SUBUNIT C, MITOCHONDRIAL"/>
    <property type="match status" value="1"/>
</dbReference>
<dbReference type="Gene3D" id="1.10.20.60">
    <property type="entry name" value="Glu-tRNAGln amidotransferase C subunit, N-terminal domain"/>
    <property type="match status" value="1"/>
</dbReference>
<dbReference type="NCBIfam" id="TIGR00135">
    <property type="entry name" value="gatC"/>
    <property type="match status" value="1"/>
</dbReference>
<comment type="caution">
    <text evidence="2">The sequence shown here is derived from an EMBL/GenBank/DDBJ whole genome shotgun (WGS) entry which is preliminary data.</text>
</comment>
<comment type="subunit">
    <text evidence="1">Heterotrimer of A, B and C subunits.</text>
</comment>
<keyword evidence="1" id="KW-0547">Nucleotide-binding</keyword>
<comment type="similarity">
    <text evidence="1">Belongs to the GatC family.</text>
</comment>
<reference evidence="2 3" key="1">
    <citation type="submission" date="2024-06" db="EMBL/GenBank/DDBJ databases">
        <title>Genomic Encyclopedia of Type Strains, Phase V (KMG-V): Genome sequencing to study the core and pangenomes of soil and plant-associated prokaryotes.</title>
        <authorList>
            <person name="Whitman W."/>
        </authorList>
    </citation>
    <scope>NUCLEOTIDE SEQUENCE [LARGE SCALE GENOMIC DNA]</scope>
    <source>
        <strain evidence="2 3">NE40</strain>
    </source>
</reference>
<comment type="catalytic activity">
    <reaction evidence="1">
        <text>L-aspartyl-tRNA(Asn) + L-glutamine + ATP + H2O = L-asparaginyl-tRNA(Asn) + L-glutamate + ADP + phosphate + 2 H(+)</text>
        <dbReference type="Rhea" id="RHEA:14513"/>
        <dbReference type="Rhea" id="RHEA-COMP:9674"/>
        <dbReference type="Rhea" id="RHEA-COMP:9677"/>
        <dbReference type="ChEBI" id="CHEBI:15377"/>
        <dbReference type="ChEBI" id="CHEBI:15378"/>
        <dbReference type="ChEBI" id="CHEBI:29985"/>
        <dbReference type="ChEBI" id="CHEBI:30616"/>
        <dbReference type="ChEBI" id="CHEBI:43474"/>
        <dbReference type="ChEBI" id="CHEBI:58359"/>
        <dbReference type="ChEBI" id="CHEBI:78515"/>
        <dbReference type="ChEBI" id="CHEBI:78516"/>
        <dbReference type="ChEBI" id="CHEBI:456216"/>
    </reaction>
</comment>
<proteinExistence type="inferred from homology"/>
<dbReference type="GO" id="GO:0050567">
    <property type="term" value="F:glutaminyl-tRNA synthase (glutamine-hydrolyzing) activity"/>
    <property type="evidence" value="ECO:0007669"/>
    <property type="project" value="UniProtKB-EC"/>
</dbReference>
<protein>
    <recommendedName>
        <fullName evidence="1">Aspartyl/glutamyl-tRNA(Asn/Gln) amidotransferase subunit C</fullName>
        <shortName evidence="1">Asp/Glu-ADT subunit C</shortName>
        <ecNumber evidence="1">6.3.5.-</ecNumber>
    </recommendedName>
</protein>
<dbReference type="InterPro" id="IPR003837">
    <property type="entry name" value="GatC"/>
</dbReference>
<dbReference type="InterPro" id="IPR036113">
    <property type="entry name" value="Asp/Glu-ADT_sf_sub_c"/>
</dbReference>
<dbReference type="EMBL" id="JBEWTB010000002">
    <property type="protein sequence ID" value="MET4755818.1"/>
    <property type="molecule type" value="Genomic_DNA"/>
</dbReference>
<dbReference type="Pfam" id="PF02686">
    <property type="entry name" value="GatC"/>
    <property type="match status" value="1"/>
</dbReference>
<keyword evidence="1 2" id="KW-0436">Ligase</keyword>
<dbReference type="SUPFAM" id="SSF141000">
    <property type="entry name" value="Glu-tRNAGln amidotransferase C subunit"/>
    <property type="match status" value="1"/>
</dbReference>
<keyword evidence="1" id="KW-0648">Protein biosynthesis</keyword>